<proteinExistence type="predicted"/>
<evidence type="ECO:0000313" key="2">
    <source>
        <dbReference type="EMBL" id="KAB8240510.1"/>
    </source>
</evidence>
<keyword evidence="1" id="KW-1133">Transmembrane helix</keyword>
<keyword evidence="1" id="KW-0472">Membrane</keyword>
<protein>
    <submittedName>
        <fullName evidence="2">Uncharacterized protein</fullName>
    </submittedName>
</protein>
<evidence type="ECO:0000256" key="1">
    <source>
        <dbReference type="SAM" id="Phobius"/>
    </source>
</evidence>
<reference evidence="2" key="1">
    <citation type="submission" date="2019-04" db="EMBL/GenBank/DDBJ databases">
        <title>Friends and foes A comparative genomics study of 23 Aspergillus species from section Flavi.</title>
        <authorList>
            <consortium name="DOE Joint Genome Institute"/>
            <person name="Kjaerbolling I."/>
            <person name="Vesth T."/>
            <person name="Frisvad J.C."/>
            <person name="Nybo J.L."/>
            <person name="Theobald S."/>
            <person name="Kildgaard S."/>
            <person name="Isbrandt T."/>
            <person name="Kuo A."/>
            <person name="Sato A."/>
            <person name="Lyhne E.K."/>
            <person name="Kogle M.E."/>
            <person name="Wiebenga A."/>
            <person name="Kun R.S."/>
            <person name="Lubbers R.J."/>
            <person name="Makela M.R."/>
            <person name="Barry K."/>
            <person name="Chovatia M."/>
            <person name="Clum A."/>
            <person name="Daum C."/>
            <person name="Haridas S."/>
            <person name="He G."/>
            <person name="LaButti K."/>
            <person name="Lipzen A."/>
            <person name="Mondo S."/>
            <person name="Riley R."/>
            <person name="Salamov A."/>
            <person name="Simmons B.A."/>
            <person name="Magnuson J.K."/>
            <person name="Henrissat B."/>
            <person name="Mortensen U.H."/>
            <person name="Larsen T.O."/>
            <person name="Devries R.P."/>
            <person name="Grigoriev I.V."/>
            <person name="Machida M."/>
            <person name="Baker S.E."/>
            <person name="Andersen M.R."/>
        </authorList>
    </citation>
    <scope>NUCLEOTIDE SEQUENCE [LARGE SCALE GENOMIC DNA]</scope>
    <source>
        <strain evidence="2">CBS 121.62</strain>
    </source>
</reference>
<dbReference type="AlphaFoldDB" id="A0A5N6GH84"/>
<dbReference type="EMBL" id="ML734735">
    <property type="protein sequence ID" value="KAB8240510.1"/>
    <property type="molecule type" value="Genomic_DNA"/>
</dbReference>
<gene>
    <name evidence="2" type="ORF">BDV35DRAFT_118688</name>
</gene>
<accession>A0A5N6GH84</accession>
<feature type="transmembrane region" description="Helical" evidence="1">
    <location>
        <begin position="45"/>
        <end position="67"/>
    </location>
</feature>
<sequence length="81" mass="8934">MGHRSPDICNILQRWDILPGYDLHLRLCKMSQVLNRSLGFRTSPAVNATILFIVTAPATVITFLIPLSSSNNIGPLLFAVI</sequence>
<name>A0A5N6GH84_ASPFL</name>
<organism evidence="2">
    <name type="scientific">Aspergillus flavus</name>
    <dbReference type="NCBI Taxonomy" id="5059"/>
    <lineage>
        <taxon>Eukaryota</taxon>
        <taxon>Fungi</taxon>
        <taxon>Dikarya</taxon>
        <taxon>Ascomycota</taxon>
        <taxon>Pezizomycotina</taxon>
        <taxon>Eurotiomycetes</taxon>
        <taxon>Eurotiomycetidae</taxon>
        <taxon>Eurotiales</taxon>
        <taxon>Aspergillaceae</taxon>
        <taxon>Aspergillus</taxon>
        <taxon>Aspergillus subgen. Circumdati</taxon>
    </lineage>
</organism>
<dbReference type="Proteomes" id="UP000325434">
    <property type="component" value="Unassembled WGS sequence"/>
</dbReference>
<keyword evidence="1" id="KW-0812">Transmembrane</keyword>